<sequence>MFAGSIMQNSLTINIYWKYTTAATKGRRLCRQILIRMGFLQAPQMECRHHVIADGGRSNAHYTLLATMTAHPSPFQTFYNDSSSYQSPTKPRQHRLQKYNSASNCVHIADWVTHTYAECPLPVIRGGGLFFFWRLQAAVAGCQPELMADCARCSVDAREVDPVGQQEVVAGSVHERISSALGNLRWTALSRWEREARLSSVGVLD</sequence>
<protein>
    <submittedName>
        <fullName evidence="1">Uncharacterized protein</fullName>
    </submittedName>
</protein>
<evidence type="ECO:0000313" key="1">
    <source>
        <dbReference type="EMBL" id="KIP01149.1"/>
    </source>
</evidence>
<dbReference type="AlphaFoldDB" id="A0A0C3N9H9"/>
<dbReference type="Proteomes" id="UP000053257">
    <property type="component" value="Unassembled WGS sequence"/>
</dbReference>
<reference evidence="1 2" key="1">
    <citation type="journal article" date="2014" name="PLoS Genet.">
        <title>Analysis of the Phlebiopsis gigantea genome, transcriptome and secretome provides insight into its pioneer colonization strategies of wood.</title>
        <authorList>
            <person name="Hori C."/>
            <person name="Ishida T."/>
            <person name="Igarashi K."/>
            <person name="Samejima M."/>
            <person name="Suzuki H."/>
            <person name="Master E."/>
            <person name="Ferreira P."/>
            <person name="Ruiz-Duenas F.J."/>
            <person name="Held B."/>
            <person name="Canessa P."/>
            <person name="Larrondo L.F."/>
            <person name="Schmoll M."/>
            <person name="Druzhinina I.S."/>
            <person name="Kubicek C.P."/>
            <person name="Gaskell J.A."/>
            <person name="Kersten P."/>
            <person name="St John F."/>
            <person name="Glasner J."/>
            <person name="Sabat G."/>
            <person name="Splinter BonDurant S."/>
            <person name="Syed K."/>
            <person name="Yadav J."/>
            <person name="Mgbeahuruike A.C."/>
            <person name="Kovalchuk A."/>
            <person name="Asiegbu F.O."/>
            <person name="Lackner G."/>
            <person name="Hoffmeister D."/>
            <person name="Rencoret J."/>
            <person name="Gutierrez A."/>
            <person name="Sun H."/>
            <person name="Lindquist E."/>
            <person name="Barry K."/>
            <person name="Riley R."/>
            <person name="Grigoriev I.V."/>
            <person name="Henrissat B."/>
            <person name="Kues U."/>
            <person name="Berka R.M."/>
            <person name="Martinez A.T."/>
            <person name="Covert S.F."/>
            <person name="Blanchette R.A."/>
            <person name="Cullen D."/>
        </authorList>
    </citation>
    <scope>NUCLEOTIDE SEQUENCE [LARGE SCALE GENOMIC DNA]</scope>
    <source>
        <strain evidence="1 2">11061_1 CR5-6</strain>
    </source>
</reference>
<dbReference type="HOGENOM" id="CLU_1337933_0_0_1"/>
<organism evidence="1 2">
    <name type="scientific">Phlebiopsis gigantea (strain 11061_1 CR5-6)</name>
    <name type="common">White-rot fungus</name>
    <name type="synonym">Peniophora gigantea</name>
    <dbReference type="NCBI Taxonomy" id="745531"/>
    <lineage>
        <taxon>Eukaryota</taxon>
        <taxon>Fungi</taxon>
        <taxon>Dikarya</taxon>
        <taxon>Basidiomycota</taxon>
        <taxon>Agaricomycotina</taxon>
        <taxon>Agaricomycetes</taxon>
        <taxon>Polyporales</taxon>
        <taxon>Phanerochaetaceae</taxon>
        <taxon>Phlebiopsis</taxon>
    </lineage>
</organism>
<keyword evidence="2" id="KW-1185">Reference proteome</keyword>
<dbReference type="EMBL" id="KN840896">
    <property type="protein sequence ID" value="KIP01149.1"/>
    <property type="molecule type" value="Genomic_DNA"/>
</dbReference>
<evidence type="ECO:0000313" key="2">
    <source>
        <dbReference type="Proteomes" id="UP000053257"/>
    </source>
</evidence>
<gene>
    <name evidence="1" type="ORF">PHLGIDRAFT_17408</name>
</gene>
<name>A0A0C3N9H9_PHLG1</name>
<accession>A0A0C3N9H9</accession>
<proteinExistence type="predicted"/>